<organism evidence="4 5">
    <name type="scientific">Halalkalibaculum roseum</name>
    <dbReference type="NCBI Taxonomy" id="2709311"/>
    <lineage>
        <taxon>Bacteria</taxon>
        <taxon>Pseudomonadati</taxon>
        <taxon>Balneolota</taxon>
        <taxon>Balneolia</taxon>
        <taxon>Balneolales</taxon>
        <taxon>Balneolaceae</taxon>
        <taxon>Halalkalibaculum</taxon>
    </lineage>
</organism>
<feature type="compositionally biased region" description="Basic and acidic residues" evidence="2">
    <location>
        <begin position="822"/>
        <end position="842"/>
    </location>
</feature>
<evidence type="ECO:0000313" key="5">
    <source>
        <dbReference type="Proteomes" id="UP000473278"/>
    </source>
</evidence>
<feature type="domain" description="Sortilin N-terminal" evidence="3">
    <location>
        <begin position="97"/>
        <end position="221"/>
    </location>
</feature>
<dbReference type="InterPro" id="IPR031778">
    <property type="entry name" value="Sortilin_N"/>
</dbReference>
<dbReference type="Proteomes" id="UP000473278">
    <property type="component" value="Unassembled WGS sequence"/>
</dbReference>
<dbReference type="EMBL" id="JAALLT010000001">
    <property type="protein sequence ID" value="NGP75487.1"/>
    <property type="molecule type" value="Genomic_DNA"/>
</dbReference>
<evidence type="ECO:0000256" key="1">
    <source>
        <dbReference type="ARBA" id="ARBA00022737"/>
    </source>
</evidence>
<dbReference type="PANTHER" id="PTHR43739:SF5">
    <property type="entry name" value="EXO-ALPHA-SIALIDASE"/>
    <property type="match status" value="1"/>
</dbReference>
<dbReference type="InterPro" id="IPR052025">
    <property type="entry name" value="Xyloglucanase_GH74"/>
</dbReference>
<comment type="caution">
    <text evidence="4">The sequence shown here is derived from an EMBL/GenBank/DDBJ whole genome shotgun (WGS) entry which is preliminary data.</text>
</comment>
<sequence length="1041" mass="116960">MEKFKDMEPRSIGPAGMSGRITAIDVVESNPDIIYAGSASGGLWKSTSGGVDWEPIFDEQKAASIGAVDIHQKNPSIIWVGTGEGNPRNSQSQGAGIFKSIDGGRTWEYMGLEKTRSIHRVIIHPDNPDVVYAGVQGNAWADTEERGVYKTTDGGETWEKILYNNTRTGIGDLVMDPSNPNKLIAAMWEFRRWPWFFESGGEGSGLYMTLDGGETWEELTSEDGLPEGELGRMGVAIAPSNPEIVYAIIESEENAIYRSTDGGYTWEERQEFEDDRAVGNRPFYYAEIYVDPFNENRVFSLYTYMSESIDGAKSFESLYPYYNWVHPDHHAFWLSEKSKGFMIDGNDGGLNITYDGGDNWRFIPNIPVGQFYHVNVDMEIPYHVYGGMQDNGSWQGPAYVWRSGGIRNAYWEELYFGDGFDVIIDQSNPRYAYAMSQQGNIGRVDRQTGSARFVKPTHPEGEQLRFNWNSAVNFDPFDDETIYFGSQYVHKSTDRGESWEIISPDLTTDDPEKQRQHESGGLTMDATGAENFTTILAIEPSPLEQGLLWVGTDDGKIHITRDGGENWTDLTGNLKGVPEGSWVGQVKASNFNPGEAVAVINNYRRGDWGVYVMRTTNYGKSWTNIAKDKGMEGYALSYVQDPEEENLEFVGTELGLYVSIDKGDTWTKWTNGYPTVSTYDMVIHPREHDLVIGTFGRSFWVLDDIRPLRDLAANGADELDKAVKAFATPDAYLAEMRQAAGTRFSADGMFSGENRPDGARLTYSVNSEVLAGTEEGSDGEDESMEKEKEKVTIEIFDASGNKIRTLEETPDQDGINRTTWGLERKGVENPSRELRRERDSEPGGRTVLPGNYKVKFTYGDFSDSTMVTVKTDPRIEMPMSALRATADLRSEVDTLRARLAKSTTSLAEALEIVEFNEQLVENDSRGEEELQSFKEANEEIKKQITALQDSVFGEEDDRQGITDNPNITVMNRLYAPLRYLGEDYNGPGETERNLLRLAREAVNEAIGNINSFFDTEWPAYRRTMEEADLTPFKEFEPVEME</sequence>
<dbReference type="GO" id="GO:0010411">
    <property type="term" value="P:xyloglucan metabolic process"/>
    <property type="evidence" value="ECO:0007669"/>
    <property type="project" value="TreeGrafter"/>
</dbReference>
<evidence type="ECO:0000259" key="3">
    <source>
        <dbReference type="Pfam" id="PF15902"/>
    </source>
</evidence>
<reference evidence="4 5" key="1">
    <citation type="submission" date="2020-02" db="EMBL/GenBank/DDBJ databases">
        <title>Balneolaceae bacterium YR4-1, complete genome.</title>
        <authorList>
            <person name="Li Y."/>
            <person name="Wu S."/>
        </authorList>
    </citation>
    <scope>NUCLEOTIDE SEQUENCE [LARGE SCALE GENOMIC DNA]</scope>
    <source>
        <strain evidence="4 5">YR4-1</strain>
    </source>
</reference>
<dbReference type="SUPFAM" id="SSF110296">
    <property type="entry name" value="Oligoxyloglucan reducing end-specific cellobiohydrolase"/>
    <property type="match status" value="1"/>
</dbReference>
<dbReference type="CDD" id="cd15482">
    <property type="entry name" value="Sialidase_non-viral"/>
    <property type="match status" value="2"/>
</dbReference>
<protein>
    <recommendedName>
        <fullName evidence="3">Sortilin N-terminal domain-containing protein</fullName>
    </recommendedName>
</protein>
<feature type="region of interest" description="Disordered" evidence="2">
    <location>
        <begin position="500"/>
        <end position="525"/>
    </location>
</feature>
<evidence type="ECO:0000313" key="4">
    <source>
        <dbReference type="EMBL" id="NGP75487.1"/>
    </source>
</evidence>
<dbReference type="Gene3D" id="2.130.10.10">
    <property type="entry name" value="YVTN repeat-like/Quinoprotein amine dehydrogenase"/>
    <property type="match status" value="3"/>
</dbReference>
<evidence type="ECO:0000256" key="2">
    <source>
        <dbReference type="SAM" id="MobiDB-lite"/>
    </source>
</evidence>
<dbReference type="PANTHER" id="PTHR43739">
    <property type="entry name" value="XYLOGLUCANASE (EUROFUNG)"/>
    <property type="match status" value="1"/>
</dbReference>
<proteinExistence type="predicted"/>
<dbReference type="Gene3D" id="2.60.40.4070">
    <property type="match status" value="1"/>
</dbReference>
<keyword evidence="1" id="KW-0677">Repeat</keyword>
<dbReference type="AlphaFoldDB" id="A0A6M1SY58"/>
<accession>A0A6M1SY58</accession>
<dbReference type="InterPro" id="IPR015943">
    <property type="entry name" value="WD40/YVTN_repeat-like_dom_sf"/>
</dbReference>
<gene>
    <name evidence="4" type="ORF">G3570_02505</name>
</gene>
<name>A0A6M1SY58_9BACT</name>
<dbReference type="SUPFAM" id="SSF50939">
    <property type="entry name" value="Sialidases"/>
    <property type="match status" value="1"/>
</dbReference>
<keyword evidence="5" id="KW-1185">Reference proteome</keyword>
<dbReference type="Pfam" id="PF15902">
    <property type="entry name" value="Sortilin-Vps10"/>
    <property type="match status" value="1"/>
</dbReference>
<feature type="region of interest" description="Disordered" evidence="2">
    <location>
        <begin position="822"/>
        <end position="848"/>
    </location>
</feature>
<dbReference type="InterPro" id="IPR036278">
    <property type="entry name" value="Sialidase_sf"/>
</dbReference>